<feature type="chain" id="PRO_5041665603" description="Lipoprotein" evidence="1">
    <location>
        <begin position="19"/>
        <end position="69"/>
    </location>
</feature>
<organism evidence="2">
    <name type="scientific">Faucicola osloensis</name>
    <name type="common">Moraxella osloensis</name>
    <dbReference type="NCBI Taxonomy" id="34062"/>
    <lineage>
        <taxon>Bacteria</taxon>
        <taxon>Pseudomonadati</taxon>
        <taxon>Pseudomonadota</taxon>
        <taxon>Gammaproteobacteria</taxon>
        <taxon>Moraxellales</taxon>
        <taxon>Moraxellaceae</taxon>
        <taxon>Faucicola</taxon>
    </lineage>
</organism>
<gene>
    <name evidence="2" type="ORF">A9299_10090</name>
</gene>
<dbReference type="EMBL" id="LZMT01000017">
    <property type="protein sequence ID" value="OBX64346.1"/>
    <property type="molecule type" value="Genomic_DNA"/>
</dbReference>
<accession>A0AA91FMZ2</accession>
<name>A0AA91FMZ2_FAUOS</name>
<proteinExistence type="predicted"/>
<sequence length="69" mass="7478">MKKVLLTVLFASVVSACATTKSDGIKMPKGKWYEVNPKGYIPPSADVYVKSGSDFELQNSQVQPNKGAE</sequence>
<protein>
    <recommendedName>
        <fullName evidence="3">Lipoprotein</fullName>
    </recommendedName>
</protein>
<keyword evidence="1" id="KW-0732">Signal</keyword>
<dbReference type="AlphaFoldDB" id="A0AA91FMZ2"/>
<reference evidence="2" key="1">
    <citation type="submission" date="2016-06" db="EMBL/GenBank/DDBJ databases">
        <title>Draft genome of Moraxella osloensis CCUG 67237.</title>
        <authorList>
            <person name="Salva-Serra F."/>
            <person name="Engstrom-Jakobsson H."/>
            <person name="Thorell K."/>
            <person name="Gonzales-Siles L."/>
            <person name="Karlsson R."/>
            <person name="Boulund F."/>
            <person name="Engstrand L."/>
            <person name="Kristiansson E."/>
            <person name="Moore E."/>
        </authorList>
    </citation>
    <scope>NUCLEOTIDE SEQUENCE [LARGE SCALE GENOMIC DNA]</scope>
    <source>
        <strain evidence="2">CCUG 67237</strain>
    </source>
</reference>
<comment type="caution">
    <text evidence="2">The sequence shown here is derived from an EMBL/GenBank/DDBJ whole genome shotgun (WGS) entry which is preliminary data.</text>
</comment>
<evidence type="ECO:0000313" key="2">
    <source>
        <dbReference type="EMBL" id="OBX64346.1"/>
    </source>
</evidence>
<evidence type="ECO:0008006" key="3">
    <source>
        <dbReference type="Google" id="ProtNLM"/>
    </source>
</evidence>
<dbReference type="PROSITE" id="PS51257">
    <property type="entry name" value="PROKAR_LIPOPROTEIN"/>
    <property type="match status" value="1"/>
</dbReference>
<feature type="signal peptide" evidence="1">
    <location>
        <begin position="1"/>
        <end position="18"/>
    </location>
</feature>
<evidence type="ECO:0000256" key="1">
    <source>
        <dbReference type="SAM" id="SignalP"/>
    </source>
</evidence>